<comment type="similarity">
    <text evidence="1">Belongs to the bacterial solute-binding protein 1 family.</text>
</comment>
<comment type="caution">
    <text evidence="5">The sequence shown here is derived from an EMBL/GenBank/DDBJ whole genome shotgun (WGS) entry which is preliminary data.</text>
</comment>
<dbReference type="Proteomes" id="UP000589036">
    <property type="component" value="Unassembled WGS sequence"/>
</dbReference>
<keyword evidence="3 4" id="KW-0732">Signal</keyword>
<feature type="chain" id="PRO_5039194234" evidence="4">
    <location>
        <begin position="34"/>
        <end position="468"/>
    </location>
</feature>
<feature type="signal peptide" evidence="4">
    <location>
        <begin position="1"/>
        <end position="33"/>
    </location>
</feature>
<gene>
    <name evidence="5" type="ORF">HDA32_004095</name>
</gene>
<accession>A0A852U097</accession>
<dbReference type="InterPro" id="IPR006059">
    <property type="entry name" value="SBP"/>
</dbReference>
<dbReference type="PANTHER" id="PTHR43649">
    <property type="entry name" value="ARABINOSE-BINDING PROTEIN-RELATED"/>
    <property type="match status" value="1"/>
</dbReference>
<keyword evidence="6" id="KW-1185">Reference proteome</keyword>
<dbReference type="AlphaFoldDB" id="A0A852U097"/>
<evidence type="ECO:0000313" key="5">
    <source>
        <dbReference type="EMBL" id="NYE48975.1"/>
    </source>
</evidence>
<reference evidence="5 6" key="1">
    <citation type="submission" date="2020-07" db="EMBL/GenBank/DDBJ databases">
        <title>Sequencing the genomes of 1000 actinobacteria strains.</title>
        <authorList>
            <person name="Klenk H.-P."/>
        </authorList>
    </citation>
    <scope>NUCLEOTIDE SEQUENCE [LARGE SCALE GENOMIC DNA]</scope>
    <source>
        <strain evidence="5 6">CXB654</strain>
    </source>
</reference>
<dbReference type="PROSITE" id="PS51257">
    <property type="entry name" value="PROKAR_LIPOPROTEIN"/>
    <property type="match status" value="1"/>
</dbReference>
<proteinExistence type="inferred from homology"/>
<dbReference type="Pfam" id="PF01547">
    <property type="entry name" value="SBP_bac_1"/>
    <property type="match status" value="1"/>
</dbReference>
<dbReference type="Gene3D" id="3.40.190.10">
    <property type="entry name" value="Periplasmic binding protein-like II"/>
    <property type="match status" value="1"/>
</dbReference>
<dbReference type="SUPFAM" id="SSF53850">
    <property type="entry name" value="Periplasmic binding protein-like II"/>
    <property type="match status" value="1"/>
</dbReference>
<evidence type="ECO:0000256" key="3">
    <source>
        <dbReference type="ARBA" id="ARBA00022729"/>
    </source>
</evidence>
<evidence type="ECO:0000313" key="6">
    <source>
        <dbReference type="Proteomes" id="UP000589036"/>
    </source>
</evidence>
<evidence type="ECO:0000256" key="2">
    <source>
        <dbReference type="ARBA" id="ARBA00022448"/>
    </source>
</evidence>
<dbReference type="EMBL" id="JACCCC010000001">
    <property type="protein sequence ID" value="NYE48975.1"/>
    <property type="molecule type" value="Genomic_DNA"/>
</dbReference>
<evidence type="ECO:0000256" key="1">
    <source>
        <dbReference type="ARBA" id="ARBA00008520"/>
    </source>
</evidence>
<protein>
    <submittedName>
        <fullName evidence="5">Multiple sugar transport system substrate-binding protein</fullName>
    </submittedName>
</protein>
<keyword evidence="2" id="KW-0813">Transport</keyword>
<dbReference type="RefSeq" id="WP_179644715.1">
    <property type="nucleotide sequence ID" value="NZ_BAAAYY010000031.1"/>
</dbReference>
<name>A0A852U097_9ACTN</name>
<evidence type="ECO:0000256" key="4">
    <source>
        <dbReference type="SAM" id="SignalP"/>
    </source>
</evidence>
<dbReference type="InterPro" id="IPR050490">
    <property type="entry name" value="Bact_solute-bd_prot1"/>
</dbReference>
<dbReference type="PANTHER" id="PTHR43649:SF34">
    <property type="entry name" value="ABC TRANSPORTER PERIPLASMIC-BINDING PROTEIN YCJN-RELATED"/>
    <property type="match status" value="1"/>
</dbReference>
<keyword evidence="5" id="KW-0762">Sugar transport</keyword>
<sequence length="468" mass="48915">MPVTRSRPRRRAPRARPASALAAALLLGAACQAGGDAGGGGITLWTPHVTPDRLAQQEATAQRFTEETGIEVTVVPMGAADQNQSLVTGAASGDVPDVILLAPDQAAAWSSQGLLDTEVPAAVVEALGRSTFSERALDMVTLDGELAAVPSDGWGQVLVYRTDLFEAAGLDAPESLTDIAEAAEELDGGGTAGIVLGTKPGDPFTTQTIEALLLANGCRLADDSGEVTLDSPECAAALELYARMADASVSGDQDVETTRAAYLAGDAAMLFWGSHIFDELAGLAPDFPPTCAECEDDPRFLAENSGVATVLTGPDDPAGAQYGLTLNLGVPRGADAESARRFIEFLLGDGYLETLEVSTEGRVPVRTGTEEDPTAYADAWADLPTGEDEQTRAPLSDLYDEETVQAIVDGAQNFRRWGYGTGHAALAGSLAAQNTLVQDVNTLFDDGDPRAYAERMARSAEEVRADVE</sequence>
<organism evidence="5 6">
    <name type="scientific">Spinactinospora alkalitolerans</name>
    <dbReference type="NCBI Taxonomy" id="687207"/>
    <lineage>
        <taxon>Bacteria</taxon>
        <taxon>Bacillati</taxon>
        <taxon>Actinomycetota</taxon>
        <taxon>Actinomycetes</taxon>
        <taxon>Streptosporangiales</taxon>
        <taxon>Nocardiopsidaceae</taxon>
        <taxon>Spinactinospora</taxon>
    </lineage>
</organism>